<dbReference type="InterPro" id="IPR011598">
    <property type="entry name" value="bHLH_dom"/>
</dbReference>
<dbReference type="EMBL" id="JAUHHV010000007">
    <property type="protein sequence ID" value="KAK1418856.1"/>
    <property type="molecule type" value="Genomic_DNA"/>
</dbReference>
<gene>
    <name evidence="7" type="ORF">QVD17_28004</name>
</gene>
<comment type="subcellular location">
    <subcellularLocation>
        <location evidence="1">Nucleus</location>
    </subcellularLocation>
</comment>
<comment type="caution">
    <text evidence="7">The sequence shown here is derived from an EMBL/GenBank/DDBJ whole genome shotgun (WGS) entry which is preliminary data.</text>
</comment>
<dbReference type="GO" id="GO:0003700">
    <property type="term" value="F:DNA-binding transcription factor activity"/>
    <property type="evidence" value="ECO:0007669"/>
    <property type="project" value="InterPro"/>
</dbReference>
<evidence type="ECO:0000256" key="5">
    <source>
        <dbReference type="SAM" id="Coils"/>
    </source>
</evidence>
<keyword evidence="5" id="KW-0175">Coiled coil</keyword>
<dbReference type="GO" id="GO:0006879">
    <property type="term" value="P:intracellular iron ion homeostasis"/>
    <property type="evidence" value="ECO:0007669"/>
    <property type="project" value="InterPro"/>
</dbReference>
<evidence type="ECO:0000256" key="2">
    <source>
        <dbReference type="ARBA" id="ARBA00023015"/>
    </source>
</evidence>
<proteinExistence type="predicted"/>
<dbReference type="GO" id="GO:0046983">
    <property type="term" value="F:protein dimerization activity"/>
    <property type="evidence" value="ECO:0007669"/>
    <property type="project" value="InterPro"/>
</dbReference>
<dbReference type="Gene3D" id="4.10.280.10">
    <property type="entry name" value="Helix-loop-helix DNA-binding domain"/>
    <property type="match status" value="1"/>
</dbReference>
<dbReference type="InterPro" id="IPR044818">
    <property type="entry name" value="ILR3-like"/>
</dbReference>
<name>A0AAD8KD05_TARER</name>
<feature type="domain" description="BHLH" evidence="6">
    <location>
        <begin position="67"/>
        <end position="118"/>
    </location>
</feature>
<sequence length="224" mass="25347">MDPFEDPNWDLIDYNTLINDVASTDLYWGEQSAAVQVDGSLASIVPPEKESVEKECSRKRGRNNSCSKAENKACRERQRRELLNNRFLELSSTLEPDRPATADKLAILGDAIRVLKQLKSESQDYKELNEKLSEEIKTLKAEKNELREEKLVLKAEKAKIEQQVKSMTNTLPPPGFMTPHPAAFQAGANKMPVFPGYGYIPMWQYLPQSTCDTSHDHELRPPAA</sequence>
<evidence type="ECO:0000256" key="1">
    <source>
        <dbReference type="ARBA" id="ARBA00004123"/>
    </source>
</evidence>
<evidence type="ECO:0000256" key="3">
    <source>
        <dbReference type="ARBA" id="ARBA00023163"/>
    </source>
</evidence>
<protein>
    <recommendedName>
        <fullName evidence="6">BHLH domain-containing protein</fullName>
    </recommendedName>
</protein>
<evidence type="ECO:0000313" key="8">
    <source>
        <dbReference type="Proteomes" id="UP001229421"/>
    </source>
</evidence>
<feature type="coiled-coil region" evidence="5">
    <location>
        <begin position="111"/>
        <end position="170"/>
    </location>
</feature>
<dbReference type="SMART" id="SM00353">
    <property type="entry name" value="HLH"/>
    <property type="match status" value="1"/>
</dbReference>
<dbReference type="CDD" id="cd11446">
    <property type="entry name" value="bHLH_AtILR3_like"/>
    <property type="match status" value="1"/>
</dbReference>
<organism evidence="7 8">
    <name type="scientific">Tagetes erecta</name>
    <name type="common">African marigold</name>
    <dbReference type="NCBI Taxonomy" id="13708"/>
    <lineage>
        <taxon>Eukaryota</taxon>
        <taxon>Viridiplantae</taxon>
        <taxon>Streptophyta</taxon>
        <taxon>Embryophyta</taxon>
        <taxon>Tracheophyta</taxon>
        <taxon>Spermatophyta</taxon>
        <taxon>Magnoliopsida</taxon>
        <taxon>eudicotyledons</taxon>
        <taxon>Gunneridae</taxon>
        <taxon>Pentapetalae</taxon>
        <taxon>asterids</taxon>
        <taxon>campanulids</taxon>
        <taxon>Asterales</taxon>
        <taxon>Asteraceae</taxon>
        <taxon>Asteroideae</taxon>
        <taxon>Heliantheae alliance</taxon>
        <taxon>Tageteae</taxon>
        <taxon>Tagetes</taxon>
    </lineage>
</organism>
<keyword evidence="2" id="KW-0805">Transcription regulation</keyword>
<evidence type="ECO:0000256" key="4">
    <source>
        <dbReference type="ARBA" id="ARBA00023242"/>
    </source>
</evidence>
<keyword evidence="8" id="KW-1185">Reference proteome</keyword>
<keyword evidence="3" id="KW-0804">Transcription</keyword>
<dbReference type="PANTHER" id="PTHR46133">
    <property type="entry name" value="BHLH TRANSCRIPTION FACTOR"/>
    <property type="match status" value="1"/>
</dbReference>
<dbReference type="InterPro" id="IPR036638">
    <property type="entry name" value="HLH_DNA-bd_sf"/>
</dbReference>
<dbReference type="PROSITE" id="PS50888">
    <property type="entry name" value="BHLH"/>
    <property type="match status" value="1"/>
</dbReference>
<accession>A0AAD8KD05</accession>
<dbReference type="PANTHER" id="PTHR46133:SF9">
    <property type="entry name" value="TRANSCRIPTION FACTOR BHLH104"/>
    <property type="match status" value="1"/>
</dbReference>
<dbReference type="Pfam" id="PF00010">
    <property type="entry name" value="HLH"/>
    <property type="match status" value="1"/>
</dbReference>
<keyword evidence="4" id="KW-0539">Nucleus</keyword>
<dbReference type="AlphaFoldDB" id="A0AAD8KD05"/>
<dbReference type="Proteomes" id="UP001229421">
    <property type="component" value="Unassembled WGS sequence"/>
</dbReference>
<evidence type="ECO:0000313" key="7">
    <source>
        <dbReference type="EMBL" id="KAK1418856.1"/>
    </source>
</evidence>
<evidence type="ECO:0000259" key="6">
    <source>
        <dbReference type="PROSITE" id="PS50888"/>
    </source>
</evidence>
<dbReference type="GO" id="GO:0005634">
    <property type="term" value="C:nucleus"/>
    <property type="evidence" value="ECO:0007669"/>
    <property type="project" value="UniProtKB-SubCell"/>
</dbReference>
<reference evidence="7" key="1">
    <citation type="journal article" date="2023" name="bioRxiv">
        <title>Improved chromosome-level genome assembly for marigold (Tagetes erecta).</title>
        <authorList>
            <person name="Jiang F."/>
            <person name="Yuan L."/>
            <person name="Wang S."/>
            <person name="Wang H."/>
            <person name="Xu D."/>
            <person name="Wang A."/>
            <person name="Fan W."/>
        </authorList>
    </citation>
    <scope>NUCLEOTIDE SEQUENCE</scope>
    <source>
        <strain evidence="7">WSJ</strain>
        <tissue evidence="7">Leaf</tissue>
    </source>
</reference>
<dbReference type="SUPFAM" id="SSF47459">
    <property type="entry name" value="HLH, helix-loop-helix DNA-binding domain"/>
    <property type="match status" value="1"/>
</dbReference>